<dbReference type="InterPro" id="IPR005149">
    <property type="entry name" value="Tscrpt_reg_PadR_N"/>
</dbReference>
<sequence length="187" mass="21731">MYDLLLLGSLITGDKTGYKLQKIVGSALQPMRKVSSGVLYPSLERLEKEGLVTSTVHEEGRKMKLWHITASGVDRFIELMKEKIPSDAKRNDRIHFKLRSLDSVSLTEQLAILEEFQSFIEKDLDFYQHAQKDMTEHQARFPENKERFRILAEAYELDIQLAKTKLTWINKQLADRKNSAQQLDTYN</sequence>
<dbReference type="PANTHER" id="PTHR43252">
    <property type="entry name" value="TRANSCRIPTIONAL REGULATOR YQJI"/>
    <property type="match status" value="1"/>
</dbReference>
<accession>R2XTG8</accession>
<dbReference type="HOGENOM" id="CLU_089258_3_1_9"/>
<dbReference type="InterPro" id="IPR036388">
    <property type="entry name" value="WH-like_DNA-bd_sf"/>
</dbReference>
<evidence type="ECO:0000313" key="5">
    <source>
        <dbReference type="Proteomes" id="UP000014160"/>
    </source>
</evidence>
<proteinExistence type="predicted"/>
<evidence type="ECO:0000259" key="1">
    <source>
        <dbReference type="Pfam" id="PF03551"/>
    </source>
</evidence>
<gene>
    <name evidence="3" type="ORF">I592_03563</name>
    <name evidence="2" type="ORF">UKC_00798</name>
</gene>
<dbReference type="eggNOG" id="COG1695">
    <property type="taxonomic scope" value="Bacteria"/>
</dbReference>
<reference evidence="3 5" key="2">
    <citation type="submission" date="2013-03" db="EMBL/GenBank/DDBJ databases">
        <title>The Genome Sequence of Enterococcus gilvus ATCC BAA-350 (PacBio/Illumina hybrid assembly).</title>
        <authorList>
            <consortium name="The Broad Institute Genomics Platform"/>
            <consortium name="The Broad Institute Genome Sequencing Center for Infectious Disease"/>
            <person name="Earl A."/>
            <person name="Russ C."/>
            <person name="Gilmore M."/>
            <person name="Surin D."/>
            <person name="Walker B."/>
            <person name="Young S."/>
            <person name="Zeng Q."/>
            <person name="Gargeya S."/>
            <person name="Fitzgerald M."/>
            <person name="Haas B."/>
            <person name="Abouelleil A."/>
            <person name="Allen A.W."/>
            <person name="Alvarado L."/>
            <person name="Arachchi H.M."/>
            <person name="Berlin A.M."/>
            <person name="Chapman S.B."/>
            <person name="Gainer-Dewar J."/>
            <person name="Goldberg J."/>
            <person name="Griggs A."/>
            <person name="Gujja S."/>
            <person name="Hansen M."/>
            <person name="Howarth C."/>
            <person name="Imamovic A."/>
            <person name="Ireland A."/>
            <person name="Larimer J."/>
            <person name="McCowan C."/>
            <person name="Murphy C."/>
            <person name="Pearson M."/>
            <person name="Poon T.W."/>
            <person name="Priest M."/>
            <person name="Roberts A."/>
            <person name="Saif S."/>
            <person name="Shea T."/>
            <person name="Sisk P."/>
            <person name="Sykes S."/>
            <person name="Wortman J."/>
            <person name="Nusbaum C."/>
            <person name="Birren B."/>
        </authorList>
    </citation>
    <scope>NUCLEOTIDE SEQUENCE [LARGE SCALE GENOMIC DNA]</scope>
    <source>
        <strain evidence="3 5">ATCC BAA-350</strain>
    </source>
</reference>
<dbReference type="Gene3D" id="1.10.10.10">
    <property type="entry name" value="Winged helix-like DNA-binding domain superfamily/Winged helix DNA-binding domain"/>
    <property type="match status" value="1"/>
</dbReference>
<evidence type="ECO:0000313" key="2">
    <source>
        <dbReference type="EMBL" id="EOI57823.1"/>
    </source>
</evidence>
<keyword evidence="5" id="KW-1185">Reference proteome</keyword>
<dbReference type="Proteomes" id="UP000014160">
    <property type="component" value="Unassembled WGS sequence"/>
</dbReference>
<dbReference type="EMBL" id="ASWH01000002">
    <property type="protein sequence ID" value="EOW79423.1"/>
    <property type="molecule type" value="Genomic_DNA"/>
</dbReference>
<protein>
    <recommendedName>
        <fullName evidence="1">Transcription regulator PadR N-terminal domain-containing protein</fullName>
    </recommendedName>
</protein>
<comment type="caution">
    <text evidence="2">The sequence shown here is derived from an EMBL/GenBank/DDBJ whole genome shotgun (WGS) entry which is preliminary data.</text>
</comment>
<dbReference type="AlphaFoldDB" id="R2XTG8"/>
<evidence type="ECO:0000313" key="4">
    <source>
        <dbReference type="Proteomes" id="UP000013750"/>
    </source>
</evidence>
<feature type="domain" description="Transcription regulator PadR N-terminal" evidence="1">
    <location>
        <begin position="6"/>
        <end position="74"/>
    </location>
</feature>
<dbReference type="Pfam" id="PF03551">
    <property type="entry name" value="PadR"/>
    <property type="match status" value="1"/>
</dbReference>
<name>R2XTG8_9ENTE</name>
<reference evidence="2 4" key="1">
    <citation type="submission" date="2013-02" db="EMBL/GenBank/DDBJ databases">
        <title>The Genome Sequence of Enterococcus gilvus ATCC BAA-350.</title>
        <authorList>
            <consortium name="The Broad Institute Genome Sequencing Platform"/>
            <consortium name="The Broad Institute Genome Sequencing Center for Infectious Disease"/>
            <person name="Earl A.M."/>
            <person name="Gilmore M.S."/>
            <person name="Lebreton F."/>
            <person name="Walker B."/>
            <person name="Young S.K."/>
            <person name="Zeng Q."/>
            <person name="Gargeya S."/>
            <person name="Fitzgerald M."/>
            <person name="Haas B."/>
            <person name="Abouelleil A."/>
            <person name="Alvarado L."/>
            <person name="Arachchi H.M."/>
            <person name="Berlin A.M."/>
            <person name="Chapman S.B."/>
            <person name="Dewar J."/>
            <person name="Goldberg J."/>
            <person name="Griggs A."/>
            <person name="Gujja S."/>
            <person name="Hansen M."/>
            <person name="Howarth C."/>
            <person name="Imamovic A."/>
            <person name="Larimer J."/>
            <person name="McCowan C."/>
            <person name="Murphy C."/>
            <person name="Neiman D."/>
            <person name="Pearson M."/>
            <person name="Priest M."/>
            <person name="Roberts A."/>
            <person name="Saif S."/>
            <person name="Shea T."/>
            <person name="Sisk P."/>
            <person name="Sykes S."/>
            <person name="Wortman J."/>
            <person name="Nusbaum C."/>
            <person name="Birren B."/>
        </authorList>
    </citation>
    <scope>NUCLEOTIDE SEQUENCE [LARGE SCALE GENOMIC DNA]</scope>
    <source>
        <strain evidence="2 4">ATCC BAA-350</strain>
    </source>
</reference>
<dbReference type="PATRIC" id="fig|1158614.3.peg.827"/>
<dbReference type="OrthoDB" id="2374094at2"/>
<dbReference type="PANTHER" id="PTHR43252:SF2">
    <property type="entry name" value="TRANSCRIPTION REGULATOR, PADR-LIKE FAMILY"/>
    <property type="match status" value="1"/>
</dbReference>
<dbReference type="RefSeq" id="WP_010779247.1">
    <property type="nucleotide sequence ID" value="NZ_ASWH01000002.1"/>
</dbReference>
<dbReference type="EMBL" id="AJDQ01000004">
    <property type="protein sequence ID" value="EOI57823.1"/>
    <property type="molecule type" value="Genomic_DNA"/>
</dbReference>
<dbReference type="SUPFAM" id="SSF46785">
    <property type="entry name" value="Winged helix' DNA-binding domain"/>
    <property type="match status" value="1"/>
</dbReference>
<evidence type="ECO:0000313" key="3">
    <source>
        <dbReference type="EMBL" id="EOW79423.1"/>
    </source>
</evidence>
<dbReference type="Proteomes" id="UP000013750">
    <property type="component" value="Unassembled WGS sequence"/>
</dbReference>
<dbReference type="InterPro" id="IPR036390">
    <property type="entry name" value="WH_DNA-bd_sf"/>
</dbReference>
<organism evidence="2 4">
    <name type="scientific">Enterococcus gilvus ATCC BAA-350</name>
    <dbReference type="NCBI Taxonomy" id="1158614"/>
    <lineage>
        <taxon>Bacteria</taxon>
        <taxon>Bacillati</taxon>
        <taxon>Bacillota</taxon>
        <taxon>Bacilli</taxon>
        <taxon>Lactobacillales</taxon>
        <taxon>Enterococcaceae</taxon>
        <taxon>Enterococcus</taxon>
    </lineage>
</organism>